<protein>
    <submittedName>
        <fullName evidence="1">Uncharacterized protein</fullName>
    </submittedName>
</protein>
<gene>
    <name evidence="1" type="ORF">TM5383_03038</name>
</gene>
<accession>A0A0P1GSK2</accession>
<name>A0A0P1GSK2_9RHOB</name>
<proteinExistence type="predicted"/>
<evidence type="ECO:0000313" key="2">
    <source>
        <dbReference type="Proteomes" id="UP000051681"/>
    </source>
</evidence>
<reference evidence="1 2" key="1">
    <citation type="submission" date="2015-09" db="EMBL/GenBank/DDBJ databases">
        <authorList>
            <consortium name="Swine Surveillance"/>
        </authorList>
    </citation>
    <scope>NUCLEOTIDE SEQUENCE [LARGE SCALE GENOMIC DNA]</scope>
    <source>
        <strain evidence="1 2">CECT 8383</strain>
    </source>
</reference>
<sequence length="320" mass="34226">MDKRFQRIAYPVQTHGLKGGALAGLLLLLAGCGDPLAGLRLQDVPGSAEAADDGAALLATNAEAERPDDAATSEEEPAKSGVLGWLFAQKDAPLSDKDAIALPQTRLASKEPGRTPDGDTGAQVQLASLPASTEGATSKDRAGFDLFKLLSRSEPEQPTGAIPFGSSTRFGSVGIVCDFPKRKLGTLVAQHPEKKPFYRLYDSAPSDEGLRAFYVTGFGDGCLRQVMGTAVVFGSVEMHEQLRYGLPSDLHPFTTTDKAYEKLKRRLCKVRTKEPCGEKRGKLTPNTVFVSVYDTRGLGQGWANMLLHDGAVLASHHTAE</sequence>
<dbReference type="AlphaFoldDB" id="A0A0P1GSK2"/>
<evidence type="ECO:0000313" key="1">
    <source>
        <dbReference type="EMBL" id="CUH85797.1"/>
    </source>
</evidence>
<dbReference type="PROSITE" id="PS51257">
    <property type="entry name" value="PROKAR_LIPOPROTEIN"/>
    <property type="match status" value="1"/>
</dbReference>
<dbReference type="Proteomes" id="UP000051681">
    <property type="component" value="Unassembled WGS sequence"/>
</dbReference>
<dbReference type="RefSeq" id="WP_058319844.1">
    <property type="nucleotide sequence ID" value="NZ_CYSF01000017.1"/>
</dbReference>
<organism evidence="1 2">
    <name type="scientific">Thalassovita mediterranea</name>
    <dbReference type="NCBI Taxonomy" id="340021"/>
    <lineage>
        <taxon>Bacteria</taxon>
        <taxon>Pseudomonadati</taxon>
        <taxon>Pseudomonadota</taxon>
        <taxon>Alphaproteobacteria</taxon>
        <taxon>Rhodobacterales</taxon>
        <taxon>Roseobacteraceae</taxon>
        <taxon>Thalassovita</taxon>
    </lineage>
</organism>
<dbReference type="EMBL" id="CYSF01000017">
    <property type="protein sequence ID" value="CUH85797.1"/>
    <property type="molecule type" value="Genomic_DNA"/>
</dbReference>
<keyword evidence="2" id="KW-1185">Reference proteome</keyword>
<dbReference type="OrthoDB" id="7865311at2"/>